<dbReference type="OrthoDB" id="408631at2759"/>
<dbReference type="InterPro" id="IPR050309">
    <property type="entry name" value="Type-B_Carboxylest/Lipase"/>
</dbReference>
<dbReference type="PANTHER" id="PTHR11559">
    <property type="entry name" value="CARBOXYLESTERASE"/>
    <property type="match status" value="1"/>
</dbReference>
<accession>A0A1L9SD53</accession>
<evidence type="ECO:0000259" key="2">
    <source>
        <dbReference type="Pfam" id="PF00135"/>
    </source>
</evidence>
<keyword evidence="1" id="KW-0732">Signal</keyword>
<evidence type="ECO:0000313" key="3">
    <source>
        <dbReference type="EMBL" id="OJJ45043.1"/>
    </source>
</evidence>
<dbReference type="STRING" id="1073090.A0A1L9SD53"/>
<proteinExistence type="predicted"/>
<feature type="signal peptide" evidence="1">
    <location>
        <begin position="1"/>
        <end position="20"/>
    </location>
</feature>
<dbReference type="VEuPathDB" id="FungiDB:ASPZODRAFT_120451"/>
<protein>
    <recommendedName>
        <fullName evidence="2">Carboxylesterase type B domain-containing protein</fullName>
    </recommendedName>
</protein>
<keyword evidence="4" id="KW-1185">Reference proteome</keyword>
<name>A0A1L9SD53_9EURO</name>
<feature type="domain" description="Carboxylesterase type B" evidence="2">
    <location>
        <begin position="25"/>
        <end position="523"/>
    </location>
</feature>
<organism evidence="3 4">
    <name type="scientific">Penicilliopsis zonata CBS 506.65</name>
    <dbReference type="NCBI Taxonomy" id="1073090"/>
    <lineage>
        <taxon>Eukaryota</taxon>
        <taxon>Fungi</taxon>
        <taxon>Dikarya</taxon>
        <taxon>Ascomycota</taxon>
        <taxon>Pezizomycotina</taxon>
        <taxon>Eurotiomycetes</taxon>
        <taxon>Eurotiomycetidae</taxon>
        <taxon>Eurotiales</taxon>
        <taxon>Aspergillaceae</taxon>
        <taxon>Penicilliopsis</taxon>
    </lineage>
</organism>
<dbReference type="Pfam" id="PF00135">
    <property type="entry name" value="COesterase"/>
    <property type="match status" value="1"/>
</dbReference>
<gene>
    <name evidence="3" type="ORF">ASPZODRAFT_120451</name>
</gene>
<dbReference type="SUPFAM" id="SSF53474">
    <property type="entry name" value="alpha/beta-Hydrolases"/>
    <property type="match status" value="1"/>
</dbReference>
<sequence>MPSLVRTVASLGLAAVVAQAQLWDEVIETTLGPVKGYKYFNQSTLETFFNRSESNVTAYLGIPFAADTGYQNRWKPPQPREPWNETLDATAWGPQCPTGSSSYISEDCLSLNLWTNAGNTSAKLPVMVWNQGSDETSNDEWWYGGGMALHDVILITFNRRDDAFGYLAHPELNAEGLAATGYNTSGNYGVLDFLEVLKWVQANIAQFGGDPDRVTIAGQSFGSSQVYHAVNSPLFTGYFHGAISQSGIRYPYDTMLAGLATSYVNMSEALFFGENYTTFHNVSSIAELRELSMEDLLIGDQDRVNNTWIWWVTALSCDYPLIFKPVLDDYVIPEKYIETLLNGPANDVPLITGNTKDESGAATSTNYTVAQYKYYNTLRYGNLSARYFELYPVDNNATLGDESWNAAAQDISKVGSWAYGFDWYKSASSDFYTYYWTHAPPGQSQGAFHQSEIMYALNALYANADTYPFTEVDYEIQAKMSAYWANFAKTLNPNLGGSYSGAGELPEWAPNDPSGEQIVMELGNAFENVSIADPDQVEFIMEYFHQQVPY</sequence>
<dbReference type="GeneID" id="34607717"/>
<dbReference type="RefSeq" id="XP_022579553.1">
    <property type="nucleotide sequence ID" value="XM_022721252.1"/>
</dbReference>
<evidence type="ECO:0000256" key="1">
    <source>
        <dbReference type="SAM" id="SignalP"/>
    </source>
</evidence>
<dbReference type="Proteomes" id="UP000184188">
    <property type="component" value="Unassembled WGS sequence"/>
</dbReference>
<dbReference type="InterPro" id="IPR029058">
    <property type="entry name" value="AB_hydrolase_fold"/>
</dbReference>
<evidence type="ECO:0000313" key="4">
    <source>
        <dbReference type="Proteomes" id="UP000184188"/>
    </source>
</evidence>
<dbReference type="InterPro" id="IPR002018">
    <property type="entry name" value="CarbesteraseB"/>
</dbReference>
<dbReference type="EMBL" id="KV878346">
    <property type="protein sequence ID" value="OJJ45043.1"/>
    <property type="molecule type" value="Genomic_DNA"/>
</dbReference>
<reference evidence="4" key="1">
    <citation type="journal article" date="2017" name="Genome Biol.">
        <title>Comparative genomics reveals high biological diversity and specific adaptations in the industrially and medically important fungal genus Aspergillus.</title>
        <authorList>
            <person name="de Vries R.P."/>
            <person name="Riley R."/>
            <person name="Wiebenga A."/>
            <person name="Aguilar-Osorio G."/>
            <person name="Amillis S."/>
            <person name="Uchima C.A."/>
            <person name="Anderluh G."/>
            <person name="Asadollahi M."/>
            <person name="Askin M."/>
            <person name="Barry K."/>
            <person name="Battaglia E."/>
            <person name="Bayram O."/>
            <person name="Benocci T."/>
            <person name="Braus-Stromeyer S.A."/>
            <person name="Caldana C."/>
            <person name="Canovas D."/>
            <person name="Cerqueira G.C."/>
            <person name="Chen F."/>
            <person name="Chen W."/>
            <person name="Choi C."/>
            <person name="Clum A."/>
            <person name="Dos Santos R.A."/>
            <person name="Damasio A.R."/>
            <person name="Diallinas G."/>
            <person name="Emri T."/>
            <person name="Fekete E."/>
            <person name="Flipphi M."/>
            <person name="Freyberg S."/>
            <person name="Gallo A."/>
            <person name="Gournas C."/>
            <person name="Habgood R."/>
            <person name="Hainaut M."/>
            <person name="Harispe M.L."/>
            <person name="Henrissat B."/>
            <person name="Hilden K.S."/>
            <person name="Hope R."/>
            <person name="Hossain A."/>
            <person name="Karabika E."/>
            <person name="Karaffa L."/>
            <person name="Karanyi Z."/>
            <person name="Krasevec N."/>
            <person name="Kuo A."/>
            <person name="Kusch H."/>
            <person name="LaButti K."/>
            <person name="Lagendijk E.L."/>
            <person name="Lapidus A."/>
            <person name="Levasseur A."/>
            <person name="Lindquist E."/>
            <person name="Lipzen A."/>
            <person name="Logrieco A.F."/>
            <person name="MacCabe A."/>
            <person name="Maekelae M.R."/>
            <person name="Malavazi I."/>
            <person name="Melin P."/>
            <person name="Meyer V."/>
            <person name="Mielnichuk N."/>
            <person name="Miskei M."/>
            <person name="Molnar A.P."/>
            <person name="Mule G."/>
            <person name="Ngan C.Y."/>
            <person name="Orejas M."/>
            <person name="Orosz E."/>
            <person name="Ouedraogo J.P."/>
            <person name="Overkamp K.M."/>
            <person name="Park H.-S."/>
            <person name="Perrone G."/>
            <person name="Piumi F."/>
            <person name="Punt P.J."/>
            <person name="Ram A.F."/>
            <person name="Ramon A."/>
            <person name="Rauscher S."/>
            <person name="Record E."/>
            <person name="Riano-Pachon D.M."/>
            <person name="Robert V."/>
            <person name="Roehrig J."/>
            <person name="Ruller R."/>
            <person name="Salamov A."/>
            <person name="Salih N.S."/>
            <person name="Samson R.A."/>
            <person name="Sandor E."/>
            <person name="Sanguinetti M."/>
            <person name="Schuetze T."/>
            <person name="Sepcic K."/>
            <person name="Shelest E."/>
            <person name="Sherlock G."/>
            <person name="Sophianopoulou V."/>
            <person name="Squina F.M."/>
            <person name="Sun H."/>
            <person name="Susca A."/>
            <person name="Todd R.B."/>
            <person name="Tsang A."/>
            <person name="Unkles S.E."/>
            <person name="van de Wiele N."/>
            <person name="van Rossen-Uffink D."/>
            <person name="Oliveira J.V."/>
            <person name="Vesth T.C."/>
            <person name="Visser J."/>
            <person name="Yu J.-H."/>
            <person name="Zhou M."/>
            <person name="Andersen M.R."/>
            <person name="Archer D.B."/>
            <person name="Baker S.E."/>
            <person name="Benoit I."/>
            <person name="Brakhage A.A."/>
            <person name="Braus G.H."/>
            <person name="Fischer R."/>
            <person name="Frisvad J.C."/>
            <person name="Goldman G.H."/>
            <person name="Houbraken J."/>
            <person name="Oakley B."/>
            <person name="Pocsi I."/>
            <person name="Scazzocchio C."/>
            <person name="Seiboth B."/>
            <person name="vanKuyk P.A."/>
            <person name="Wortman J."/>
            <person name="Dyer P.S."/>
            <person name="Grigoriev I.V."/>
        </authorList>
    </citation>
    <scope>NUCLEOTIDE SEQUENCE [LARGE SCALE GENOMIC DNA]</scope>
    <source>
        <strain evidence="4">CBS 506.65</strain>
    </source>
</reference>
<dbReference type="Gene3D" id="3.40.50.1820">
    <property type="entry name" value="alpha/beta hydrolase"/>
    <property type="match status" value="1"/>
</dbReference>
<feature type="chain" id="PRO_5012340767" description="Carboxylesterase type B domain-containing protein" evidence="1">
    <location>
        <begin position="21"/>
        <end position="550"/>
    </location>
</feature>
<dbReference type="AlphaFoldDB" id="A0A1L9SD53"/>